<feature type="signal peptide" evidence="2">
    <location>
        <begin position="1"/>
        <end position="22"/>
    </location>
</feature>
<accession>A0A8J7PIQ0</accession>
<evidence type="ECO:0000256" key="1">
    <source>
        <dbReference type="SAM" id="MobiDB-lite"/>
    </source>
</evidence>
<comment type="caution">
    <text evidence="3">The sequence shown here is derived from an EMBL/GenBank/DDBJ whole genome shotgun (WGS) entry which is preliminary data.</text>
</comment>
<name>A0A8J7PIQ0_9PROT</name>
<evidence type="ECO:0000313" key="4">
    <source>
        <dbReference type="Proteomes" id="UP000664414"/>
    </source>
</evidence>
<proteinExistence type="predicted"/>
<feature type="region of interest" description="Disordered" evidence="1">
    <location>
        <begin position="64"/>
        <end position="85"/>
    </location>
</feature>
<dbReference type="AlphaFoldDB" id="A0A8J7PIQ0"/>
<evidence type="ECO:0008006" key="5">
    <source>
        <dbReference type="Google" id="ProtNLM"/>
    </source>
</evidence>
<gene>
    <name evidence="3" type="ORF">J0H12_03155</name>
</gene>
<feature type="chain" id="PRO_5035151501" description="DUF4148 domain-containing protein" evidence="2">
    <location>
        <begin position="23"/>
        <end position="85"/>
    </location>
</feature>
<evidence type="ECO:0000313" key="3">
    <source>
        <dbReference type="EMBL" id="MBN9412910.1"/>
    </source>
</evidence>
<protein>
    <recommendedName>
        <fullName evidence="5">DUF4148 domain-containing protein</fullName>
    </recommendedName>
</protein>
<organism evidence="3 4">
    <name type="scientific">Candidatus Paracaedimonas acanthamoebae</name>
    <dbReference type="NCBI Taxonomy" id="244581"/>
    <lineage>
        <taxon>Bacteria</taxon>
        <taxon>Pseudomonadati</taxon>
        <taxon>Pseudomonadota</taxon>
        <taxon>Alphaproteobacteria</taxon>
        <taxon>Holosporales</taxon>
        <taxon>Caedimonadaceae</taxon>
        <taxon>Candidatus Paracaedimonas</taxon>
    </lineage>
</organism>
<evidence type="ECO:0000256" key="2">
    <source>
        <dbReference type="SAM" id="SignalP"/>
    </source>
</evidence>
<feature type="compositionally biased region" description="Basic residues" evidence="1">
    <location>
        <begin position="73"/>
        <end position="85"/>
    </location>
</feature>
<keyword evidence="2" id="KW-0732">Signal</keyword>
<sequence length="85" mass="9805">MQLYFRSFIVLSCLSTLSAAYAWDYAHYLAEQEGKQIKKHGSSGAYLRKDQAVELADNYKKSKKLTKIGQQNRRNKHFNGRGYGK</sequence>
<dbReference type="Proteomes" id="UP000664414">
    <property type="component" value="Unassembled WGS sequence"/>
</dbReference>
<dbReference type="EMBL" id="JAFKGL010000014">
    <property type="protein sequence ID" value="MBN9412910.1"/>
    <property type="molecule type" value="Genomic_DNA"/>
</dbReference>
<reference evidence="3" key="1">
    <citation type="submission" date="2021-02" db="EMBL/GenBank/DDBJ databases">
        <title>Thiocyanate and organic carbon inputs drive convergent selection for specific autotrophic Afipia and Thiobacillus strains within complex microbiomes.</title>
        <authorList>
            <person name="Huddy R.J."/>
            <person name="Sachdeva R."/>
            <person name="Kadzinga F."/>
            <person name="Kantor R.S."/>
            <person name="Harrison S.T.L."/>
            <person name="Banfield J.F."/>
        </authorList>
    </citation>
    <scope>NUCLEOTIDE SEQUENCE</scope>
    <source>
        <strain evidence="3">SCN18_10_11_15_R4_P_38_20</strain>
    </source>
</reference>